<dbReference type="GeneID" id="15010988"/>
<dbReference type="RefSeq" id="YP_007674442.1">
    <property type="nucleotide sequence ID" value="NC_020851.1"/>
</dbReference>
<protein>
    <submittedName>
        <fullName evidence="1">Uncharacterized protein</fullName>
    </submittedName>
</protein>
<gene>
    <name evidence="1" type="ORF">SWZG_00077</name>
</gene>
<name>M4QPN1_9CAUD</name>
<proteinExistence type="predicted"/>
<evidence type="ECO:0000313" key="1">
    <source>
        <dbReference type="EMBL" id="AGH31590.1"/>
    </source>
</evidence>
<organism evidence="1 2">
    <name type="scientific">Synechococcus phage S-SKS1</name>
    <dbReference type="NCBI Taxonomy" id="754042"/>
    <lineage>
        <taxon>Viruses</taxon>
        <taxon>Duplodnaviria</taxon>
        <taxon>Heunggongvirae</taxon>
        <taxon>Uroviricota</taxon>
        <taxon>Caudoviricetes</taxon>
        <taxon>Llyrvirus</taxon>
        <taxon>Llyrvirus SSKS1</taxon>
    </lineage>
</organism>
<dbReference type="OrthoDB" id="24167at10239"/>
<accession>M4QPN1</accession>
<reference evidence="1 2" key="1">
    <citation type="submission" date="2010-10" db="EMBL/GenBank/DDBJ databases">
        <title>The Genome Sequence of Synechococcus phage S-SKS1.</title>
        <authorList>
            <consortium name="The Broad Institute Genome Sequencing Platform"/>
            <person name="Henn M.R."/>
            <person name="Clokie M."/>
            <person name="Levin J."/>
            <person name="Malboeuf C."/>
            <person name="Casali M."/>
            <person name="Russ C."/>
            <person name="Lennon N."/>
            <person name="Chapman S.B."/>
            <person name="Erlich R."/>
            <person name="Young S.K."/>
            <person name="Yandava C."/>
            <person name="Zeng Q."/>
            <person name="Alvarado L."/>
            <person name="Anderson S."/>
            <person name="Berlin A."/>
            <person name="Chen Z."/>
            <person name="Freedman E."/>
            <person name="Gellesch M."/>
            <person name="Goldberg J."/>
            <person name="Green L."/>
            <person name="Griggs A."/>
            <person name="Gujja S."/>
            <person name="Heilman E.R."/>
            <person name="Heiman D."/>
            <person name="Hollinger A."/>
            <person name="Howarth C."/>
            <person name="Larson L."/>
            <person name="Mehta T."/>
            <person name="Pearson M."/>
            <person name="Roberts A."/>
            <person name="Ryan E."/>
            <person name="Saif S."/>
            <person name="Shea T."/>
            <person name="Shenoy N."/>
            <person name="Sisk P."/>
            <person name="Stolte C."/>
            <person name="Sykes S."/>
            <person name="White J."/>
            <person name="Haas B."/>
            <person name="Nusbaum C."/>
            <person name="Birren B."/>
        </authorList>
    </citation>
    <scope>NUCLEOTIDE SEQUENCE [LARGE SCALE GENOMIC DNA]</scope>
</reference>
<sequence>MAIWNLFGAIYMIEDWRYSEQKLKLRESALKVLLTKYGSQLKESLPEYSNQSMYECAHDWVSQGNVNTNGIIKYFEAYYK</sequence>
<dbReference type="EMBL" id="HQ633071">
    <property type="protein sequence ID" value="AGH31590.1"/>
    <property type="molecule type" value="Genomic_DNA"/>
</dbReference>
<dbReference type="KEGG" id="vg:15010988"/>
<keyword evidence="2" id="KW-1185">Reference proteome</keyword>
<evidence type="ECO:0000313" key="2">
    <source>
        <dbReference type="Proteomes" id="UP000201252"/>
    </source>
</evidence>
<dbReference type="Proteomes" id="UP000201252">
    <property type="component" value="Segment"/>
</dbReference>